<dbReference type="Proteomes" id="UP000198304">
    <property type="component" value="Unassembled WGS sequence"/>
</dbReference>
<dbReference type="OrthoDB" id="1998332at2"/>
<dbReference type="RefSeq" id="WP_089284958.1">
    <property type="nucleotide sequence ID" value="NZ_FZOJ01000035.1"/>
</dbReference>
<evidence type="ECO:0000256" key="1">
    <source>
        <dbReference type="SAM" id="MobiDB-lite"/>
    </source>
</evidence>
<evidence type="ECO:0000313" key="4">
    <source>
        <dbReference type="Proteomes" id="UP000198304"/>
    </source>
</evidence>
<proteinExistence type="predicted"/>
<keyword evidence="4" id="KW-1185">Reference proteome</keyword>
<protein>
    <submittedName>
        <fullName evidence="3">Uncharacterized protein</fullName>
    </submittedName>
</protein>
<evidence type="ECO:0000313" key="3">
    <source>
        <dbReference type="EMBL" id="SNT04169.1"/>
    </source>
</evidence>
<dbReference type="EMBL" id="FZOJ01000035">
    <property type="protein sequence ID" value="SNT04169.1"/>
    <property type="molecule type" value="Genomic_DNA"/>
</dbReference>
<sequence length="261" mass="28924">MKHNPFLKKTIYLLLSSVFLFTLNACGQNSTSTPETTDASPTPSSTVTANPAQPSESASPQTSDDESFANNEVSSANNDALAAYDNFLAGSINAQDLKHEISDGVVAMKDISMEPDLKTYYAFFDMNGDGIPELHLRPIVGGSYAIFTYLDGQIVLWHDGTNYESPLNNGAILYERDGAAPTHINYYYLVLDSDGNESSKVYFSKYHSVNESGTTESTDYDVFMFEDKEVSEDEWNSLTNEYLSNSSDLIIWNELKIQLTK</sequence>
<feature type="region of interest" description="Disordered" evidence="1">
    <location>
        <begin position="30"/>
        <end position="71"/>
    </location>
</feature>
<organism evidence="3 4">
    <name type="scientific">Anaerovirgula multivorans</name>
    <dbReference type="NCBI Taxonomy" id="312168"/>
    <lineage>
        <taxon>Bacteria</taxon>
        <taxon>Bacillati</taxon>
        <taxon>Bacillota</taxon>
        <taxon>Clostridia</taxon>
        <taxon>Peptostreptococcales</taxon>
        <taxon>Natronincolaceae</taxon>
        <taxon>Anaerovirgula</taxon>
    </lineage>
</organism>
<evidence type="ECO:0000256" key="2">
    <source>
        <dbReference type="SAM" id="SignalP"/>
    </source>
</evidence>
<feature type="signal peptide" evidence="2">
    <location>
        <begin position="1"/>
        <end position="27"/>
    </location>
</feature>
<keyword evidence="2" id="KW-0732">Signal</keyword>
<gene>
    <name evidence="3" type="ORF">SAMN05446037_10359</name>
</gene>
<reference evidence="3 4" key="1">
    <citation type="submission" date="2017-06" db="EMBL/GenBank/DDBJ databases">
        <authorList>
            <person name="Kim H.J."/>
            <person name="Triplett B.A."/>
        </authorList>
    </citation>
    <scope>NUCLEOTIDE SEQUENCE [LARGE SCALE GENOMIC DNA]</scope>
    <source>
        <strain evidence="3 4">SCA</strain>
    </source>
</reference>
<name>A0A239JED7_9FIRM</name>
<accession>A0A239JED7</accession>
<feature type="chain" id="PRO_5012059883" evidence="2">
    <location>
        <begin position="28"/>
        <end position="261"/>
    </location>
</feature>
<dbReference type="AlphaFoldDB" id="A0A239JED7"/>